<keyword evidence="2" id="KW-0238">DNA-binding</keyword>
<name>A0A1M5LUF2_SALEC</name>
<dbReference type="PANTHER" id="PTHR44688">
    <property type="entry name" value="DNA-BINDING TRANSCRIPTIONAL ACTIVATOR DEVR_DOSR"/>
    <property type="match status" value="1"/>
</dbReference>
<evidence type="ECO:0000259" key="4">
    <source>
        <dbReference type="PROSITE" id="PS50043"/>
    </source>
</evidence>
<evidence type="ECO:0000256" key="2">
    <source>
        <dbReference type="ARBA" id="ARBA00023125"/>
    </source>
</evidence>
<dbReference type="GO" id="GO:0006355">
    <property type="term" value="P:regulation of DNA-templated transcription"/>
    <property type="evidence" value="ECO:0007669"/>
    <property type="project" value="InterPro"/>
</dbReference>
<dbReference type="Gene3D" id="3.30.450.20">
    <property type="entry name" value="PAS domain"/>
    <property type="match status" value="1"/>
</dbReference>
<keyword evidence="3" id="KW-0804">Transcription</keyword>
<dbReference type="SUPFAM" id="SSF46894">
    <property type="entry name" value="C-terminal effector domain of the bipartite response regulators"/>
    <property type="match status" value="1"/>
</dbReference>
<proteinExistence type="predicted"/>
<dbReference type="AlphaFoldDB" id="A0A1M5LUF2"/>
<dbReference type="PANTHER" id="PTHR44688:SF16">
    <property type="entry name" value="DNA-BINDING TRANSCRIPTIONAL ACTIVATOR DEVR_DOSR"/>
    <property type="match status" value="1"/>
</dbReference>
<evidence type="ECO:0000313" key="6">
    <source>
        <dbReference type="Proteomes" id="UP000183945"/>
    </source>
</evidence>
<dbReference type="InterPro" id="IPR000792">
    <property type="entry name" value="Tscrpt_reg_LuxR_C"/>
</dbReference>
<organism evidence="5 6">
    <name type="scientific">Salegentibacter echinorum</name>
    <dbReference type="NCBI Taxonomy" id="1073325"/>
    <lineage>
        <taxon>Bacteria</taxon>
        <taxon>Pseudomonadati</taxon>
        <taxon>Bacteroidota</taxon>
        <taxon>Flavobacteriia</taxon>
        <taxon>Flavobacteriales</taxon>
        <taxon>Flavobacteriaceae</taxon>
        <taxon>Salegentibacter</taxon>
    </lineage>
</organism>
<feature type="domain" description="HTH luxR-type" evidence="4">
    <location>
        <begin position="200"/>
        <end position="265"/>
    </location>
</feature>
<gene>
    <name evidence="5" type="ORF">SAMN05444483_12220</name>
</gene>
<evidence type="ECO:0000256" key="1">
    <source>
        <dbReference type="ARBA" id="ARBA00023015"/>
    </source>
</evidence>
<accession>A0A1M5LUF2</accession>
<dbReference type="PROSITE" id="PS50043">
    <property type="entry name" value="HTH_LUXR_2"/>
    <property type="match status" value="1"/>
</dbReference>
<dbReference type="Gene3D" id="1.10.10.10">
    <property type="entry name" value="Winged helix-like DNA-binding domain superfamily/Winged helix DNA-binding domain"/>
    <property type="match status" value="1"/>
</dbReference>
<dbReference type="InterPro" id="IPR036388">
    <property type="entry name" value="WH-like_DNA-bd_sf"/>
</dbReference>
<evidence type="ECO:0000313" key="5">
    <source>
        <dbReference type="EMBL" id="SHG68752.1"/>
    </source>
</evidence>
<dbReference type="SMART" id="SM00421">
    <property type="entry name" value="HTH_LUXR"/>
    <property type="match status" value="1"/>
</dbReference>
<dbReference type="CDD" id="cd06170">
    <property type="entry name" value="LuxR_C_like"/>
    <property type="match status" value="1"/>
</dbReference>
<dbReference type="PRINTS" id="PR00038">
    <property type="entry name" value="HTHLUXR"/>
</dbReference>
<reference evidence="6" key="1">
    <citation type="submission" date="2016-11" db="EMBL/GenBank/DDBJ databases">
        <authorList>
            <person name="Varghese N."/>
            <person name="Submissions S."/>
        </authorList>
    </citation>
    <scope>NUCLEOTIDE SEQUENCE [LARGE SCALE GENOMIC DNA]</scope>
    <source>
        <strain evidence="6">DSM 24579</strain>
    </source>
</reference>
<dbReference type="Proteomes" id="UP000183945">
    <property type="component" value="Unassembled WGS sequence"/>
</dbReference>
<evidence type="ECO:0000256" key="3">
    <source>
        <dbReference type="ARBA" id="ARBA00023163"/>
    </source>
</evidence>
<keyword evidence="1" id="KW-0805">Transcription regulation</keyword>
<dbReference type="GO" id="GO:0003677">
    <property type="term" value="F:DNA binding"/>
    <property type="evidence" value="ECO:0007669"/>
    <property type="project" value="UniProtKB-KW"/>
</dbReference>
<dbReference type="RefSeq" id="WP_072881768.1">
    <property type="nucleotide sequence ID" value="NZ_FQVT01000022.1"/>
</dbReference>
<keyword evidence="6" id="KW-1185">Reference proteome</keyword>
<sequence length="271" mass="31202">MSTEFNAIARYWKQTYSQTSEEIKKYEHSAQFKRMADFMAPGKSYYYIANFQNLEIEMISNSVCEFIEKDSVPENGIDFQEILALALPEEIEKIQRKERVIRDFFIDYLPSEKVLDYKVLYTYVLMDHKGKRKVMLQQATPLSQDKQGRFVHVFSIHTDITHLTNQSVEEVSFLNIQGGKSYLNVCTKNGKFEPGNHSINTGIEEVLSKRELEITKLIAEGLSAEEIAEKLFISIHTVRTHRKNILKRTNSKNIVQLVARTIAAGIIAPSL</sequence>
<dbReference type="Pfam" id="PF00196">
    <property type="entry name" value="GerE"/>
    <property type="match status" value="1"/>
</dbReference>
<dbReference type="PROSITE" id="PS00622">
    <property type="entry name" value="HTH_LUXR_1"/>
    <property type="match status" value="1"/>
</dbReference>
<dbReference type="OrthoDB" id="965844at2"/>
<protein>
    <submittedName>
        <fullName evidence="5">Regulatory protein, luxR family</fullName>
    </submittedName>
</protein>
<dbReference type="InterPro" id="IPR016032">
    <property type="entry name" value="Sig_transdc_resp-reg_C-effctor"/>
</dbReference>
<dbReference type="EMBL" id="FQVT01000022">
    <property type="protein sequence ID" value="SHG68752.1"/>
    <property type="molecule type" value="Genomic_DNA"/>
</dbReference>
<dbReference type="STRING" id="1073325.SAMN05444483_12220"/>